<dbReference type="PANTHER" id="PTHR10835:SF0">
    <property type="entry name" value="SQUALENE MONOOXYGENASE"/>
    <property type="match status" value="1"/>
</dbReference>
<evidence type="ECO:0000259" key="10">
    <source>
        <dbReference type="Pfam" id="PF08491"/>
    </source>
</evidence>
<dbReference type="SUPFAM" id="SSF51905">
    <property type="entry name" value="FAD/NAD(P)-binding domain"/>
    <property type="match status" value="1"/>
</dbReference>
<dbReference type="InterPro" id="IPR036188">
    <property type="entry name" value="FAD/NAD-bd_sf"/>
</dbReference>
<evidence type="ECO:0000256" key="5">
    <source>
        <dbReference type="ARBA" id="ARBA00022630"/>
    </source>
</evidence>
<organism evidence="11 12">
    <name type="scientific">Trypanosoma congolense (strain IL3000)</name>
    <dbReference type="NCBI Taxonomy" id="1068625"/>
    <lineage>
        <taxon>Eukaryota</taxon>
        <taxon>Discoba</taxon>
        <taxon>Euglenozoa</taxon>
        <taxon>Kinetoplastea</taxon>
        <taxon>Metakinetoplastina</taxon>
        <taxon>Trypanosomatida</taxon>
        <taxon>Trypanosomatidae</taxon>
        <taxon>Trypanosoma</taxon>
        <taxon>Nannomonas</taxon>
    </lineage>
</organism>
<evidence type="ECO:0000256" key="9">
    <source>
        <dbReference type="RuleBase" id="RU367121"/>
    </source>
</evidence>
<comment type="similarity">
    <text evidence="3 9">Belongs to the squalene monooxygenase family.</text>
</comment>
<evidence type="ECO:0000256" key="2">
    <source>
        <dbReference type="ARBA" id="ARBA00004370"/>
    </source>
</evidence>
<comment type="subcellular location">
    <subcellularLocation>
        <location evidence="2">Membrane</location>
    </subcellularLocation>
</comment>
<dbReference type="GO" id="GO:0050660">
    <property type="term" value="F:flavin adenine dinucleotide binding"/>
    <property type="evidence" value="ECO:0007669"/>
    <property type="project" value="UniProtKB-UniRule"/>
</dbReference>
<dbReference type="InterPro" id="IPR040125">
    <property type="entry name" value="Squalene_monox"/>
</dbReference>
<keyword evidence="12" id="KW-1185">Reference proteome</keyword>
<dbReference type="AlphaFoldDB" id="F9WDK9"/>
<protein>
    <recommendedName>
        <fullName evidence="4 9">Squalene monooxygenase</fullName>
        <ecNumber evidence="4 9">1.14.14.17</ecNumber>
    </recommendedName>
</protein>
<dbReference type="EMBL" id="CAEQ01001883">
    <property type="protein sequence ID" value="CCD15363.1"/>
    <property type="molecule type" value="Genomic_DNA"/>
</dbReference>
<evidence type="ECO:0000256" key="6">
    <source>
        <dbReference type="ARBA" id="ARBA00022827"/>
    </source>
</evidence>
<accession>F9WDK9</accession>
<dbReference type="Gene3D" id="3.50.50.60">
    <property type="entry name" value="FAD/NAD(P)-binding domain"/>
    <property type="match status" value="1"/>
</dbReference>
<dbReference type="GO" id="GO:0016020">
    <property type="term" value="C:membrane"/>
    <property type="evidence" value="ECO:0007669"/>
    <property type="project" value="UniProtKB-SubCell"/>
</dbReference>
<dbReference type="EC" id="1.14.14.17" evidence="4 9"/>
<dbReference type="VEuPathDB" id="TriTrypDB:TcIL3000_0_58900"/>
<keyword evidence="6 9" id="KW-0274">FAD</keyword>
<dbReference type="UniPathway" id="UPA00767">
    <property type="reaction ID" value="UER00752"/>
</dbReference>
<dbReference type="GO" id="GO:0016126">
    <property type="term" value="P:sterol biosynthetic process"/>
    <property type="evidence" value="ECO:0007669"/>
    <property type="project" value="UniProtKB-UniRule"/>
</dbReference>
<keyword evidence="5 9" id="KW-0285">Flavoprotein</keyword>
<reference evidence="11 12" key="2">
    <citation type="journal article" date="2012" name="Proc. Natl. Acad. Sci. U.S.A.">
        <title>Antigenic diversity is generated by distinct evolutionary mechanisms in African trypanosome species.</title>
        <authorList>
            <person name="Jackson A.P."/>
            <person name="Berry A."/>
            <person name="Aslett M."/>
            <person name="Allison H.C."/>
            <person name="Burton P."/>
            <person name="Vavrova-Anderson J."/>
            <person name="Brown R."/>
            <person name="Browne H."/>
            <person name="Corton N."/>
            <person name="Hauser H."/>
            <person name="Gamble J."/>
            <person name="Gilderthorp R."/>
            <person name="Marcello L."/>
            <person name="McQuillan J."/>
            <person name="Otto T.D."/>
            <person name="Quail M.A."/>
            <person name="Sanders M.J."/>
            <person name="van Tonder A."/>
            <person name="Ginger M.L."/>
            <person name="Field M.C."/>
            <person name="Barry J.D."/>
            <person name="Hertz-Fowler C."/>
            <person name="Berriman M."/>
        </authorList>
    </citation>
    <scope>NUCLEOTIDE SEQUENCE [LARGE SCALE GENOMIC DNA]</scope>
    <source>
        <strain evidence="11 12">IL3000</strain>
    </source>
</reference>
<dbReference type="PANTHER" id="PTHR10835">
    <property type="entry name" value="SQUALENE MONOOXYGENASE"/>
    <property type="match status" value="1"/>
</dbReference>
<evidence type="ECO:0000256" key="8">
    <source>
        <dbReference type="ARBA" id="ARBA00023136"/>
    </source>
</evidence>
<dbReference type="GO" id="GO:0004506">
    <property type="term" value="F:squalene monooxygenase activity"/>
    <property type="evidence" value="ECO:0007669"/>
    <property type="project" value="UniProtKB-UniRule"/>
</dbReference>
<dbReference type="OMA" id="PSHIYEV"/>
<evidence type="ECO:0000313" key="12">
    <source>
        <dbReference type="Proteomes" id="UP000000702"/>
    </source>
</evidence>
<evidence type="ECO:0000256" key="3">
    <source>
        <dbReference type="ARBA" id="ARBA00008802"/>
    </source>
</evidence>
<comment type="catalytic activity">
    <reaction evidence="9">
        <text>squalene + reduced [NADPH--hemoprotein reductase] + O2 = (S)-2,3-epoxysqualene + oxidized [NADPH--hemoprotein reductase] + H2O + H(+)</text>
        <dbReference type="Rhea" id="RHEA:25282"/>
        <dbReference type="Rhea" id="RHEA-COMP:11964"/>
        <dbReference type="Rhea" id="RHEA-COMP:11965"/>
        <dbReference type="ChEBI" id="CHEBI:15377"/>
        <dbReference type="ChEBI" id="CHEBI:15378"/>
        <dbReference type="ChEBI" id="CHEBI:15379"/>
        <dbReference type="ChEBI" id="CHEBI:15440"/>
        <dbReference type="ChEBI" id="CHEBI:15441"/>
        <dbReference type="ChEBI" id="CHEBI:57618"/>
        <dbReference type="ChEBI" id="CHEBI:58210"/>
        <dbReference type="EC" id="1.14.14.17"/>
    </reaction>
</comment>
<evidence type="ECO:0000256" key="1">
    <source>
        <dbReference type="ARBA" id="ARBA00001974"/>
    </source>
</evidence>
<sequence>MDECVTSIGMPCDGYVVVDEGGRQIELPYAEGEAGYSFHFGDLVYNLRRHVWNECRTAVTMLEATVTEVLVERVAPCVDRAYGVAYVMRNGANVPELPFADVSTARTESVDAGADVYCVATAPLIVMCDGGSSKFKALHQHYTPAANYHSHFVGLIVRNARLPLERHGTVFFGKNGPILSYRLDPNELRFLVDYNKAALPSLEEQSRWLTDEIAPCLPADMRPEFIKAAQTVLNIRSMPIACYPAAFPSIMGYVGIGDHANQRHPLTGGGMTCAFNDALLLAAKLSAIGDLRATNVATMSKIQGKLQEAIISYARARVAHSASINILSWALYDVFCAPLLRNACLDYFLRGGEAVSVPMALLSGLDSRPQQLLWHYALVMLRGAQSLVTRGGRYGNRDKADSFTSNRVNTAKFRVAPSHIYEVFQLLFSAVLVAVPVSYNEFVSLWRLVDPTGFLAFIFKTARVASYRLSARGVNGKPVGL</sequence>
<evidence type="ECO:0000313" key="11">
    <source>
        <dbReference type="EMBL" id="CCD15363.1"/>
    </source>
</evidence>
<dbReference type="Proteomes" id="UP000000702">
    <property type="component" value="Unassembled WGS sequence"/>
</dbReference>
<proteinExistence type="inferred from homology"/>
<name>F9WDK9_TRYCI</name>
<dbReference type="GO" id="GO:0005783">
    <property type="term" value="C:endoplasmic reticulum"/>
    <property type="evidence" value="ECO:0007669"/>
    <property type="project" value="TreeGrafter"/>
</dbReference>
<keyword evidence="8" id="KW-0472">Membrane</keyword>
<dbReference type="Pfam" id="PF08491">
    <property type="entry name" value="SE"/>
    <property type="match status" value="1"/>
</dbReference>
<comment type="function">
    <text evidence="9">Catalyzes the stereospecific oxidation of squalene to (S)-2,3-epoxysqualene, and is considered to be a rate-limiting enzyme in steroid biosynthesis.</text>
</comment>
<reference evidence="12" key="1">
    <citation type="submission" date="2011-07" db="EMBL/GenBank/DDBJ databases">
        <title>Divergent evolution of antigenic variation in African trypanosomes.</title>
        <authorList>
            <person name="Jackson A.P."/>
            <person name="Berry A."/>
            <person name="Allison H.C."/>
            <person name="Burton P."/>
            <person name="Anderson J."/>
            <person name="Aslett M."/>
            <person name="Brown R."/>
            <person name="Corton N."/>
            <person name="Harris D."/>
            <person name="Hauser H."/>
            <person name="Gamble J."/>
            <person name="Gilderthorp R."/>
            <person name="McQuillan J."/>
            <person name="Quail M.A."/>
            <person name="Sanders M."/>
            <person name="Van Tonder A."/>
            <person name="Ginger M.L."/>
            <person name="Donelson J.E."/>
            <person name="Field M.C."/>
            <person name="Barry J.D."/>
            <person name="Berriman M."/>
            <person name="Hertz-Fowler C."/>
        </authorList>
    </citation>
    <scope>NUCLEOTIDE SEQUENCE [LARGE SCALE GENOMIC DNA]</scope>
    <source>
        <strain evidence="12">IL3000</strain>
    </source>
</reference>
<gene>
    <name evidence="11" type="ORF">TCIL3000_0_58900</name>
</gene>
<evidence type="ECO:0000256" key="7">
    <source>
        <dbReference type="ARBA" id="ARBA00023002"/>
    </source>
</evidence>
<comment type="caution">
    <text evidence="11">The sequence shown here is derived from an EMBL/GenBank/DDBJ whole genome shotgun (WGS) entry which is preliminary data.</text>
</comment>
<dbReference type="InterPro" id="IPR013698">
    <property type="entry name" value="Squalene_epoxidase"/>
</dbReference>
<evidence type="ECO:0000256" key="4">
    <source>
        <dbReference type="ARBA" id="ARBA00012312"/>
    </source>
</evidence>
<comment type="cofactor">
    <cofactor evidence="1 9">
        <name>FAD</name>
        <dbReference type="ChEBI" id="CHEBI:57692"/>
    </cofactor>
</comment>
<keyword evidence="7 9" id="KW-0560">Oxidoreductase</keyword>
<feature type="domain" description="Squalene epoxidase" evidence="10">
    <location>
        <begin position="122"/>
        <end position="389"/>
    </location>
</feature>